<keyword evidence="10" id="KW-1185">Reference proteome</keyword>
<feature type="binding site" evidence="7">
    <location>
        <position position="25"/>
    </location>
    <ligand>
        <name>3-phosphoshikimate</name>
        <dbReference type="ChEBI" id="CHEBI:145989"/>
    </ligand>
</feature>
<feature type="binding site" evidence="7">
    <location>
        <position position="20"/>
    </location>
    <ligand>
        <name>3-phosphoshikimate</name>
        <dbReference type="ChEBI" id="CHEBI:145989"/>
    </ligand>
</feature>
<dbReference type="SUPFAM" id="SSF55205">
    <property type="entry name" value="EPT/RTPC-like"/>
    <property type="match status" value="1"/>
</dbReference>
<comment type="function">
    <text evidence="7">Catalyzes the transfer of the enolpyruvyl moiety of phosphoenolpyruvate (PEP) to the 5-hydroxyl of shikimate-3-phosphate (S3P) to produce enolpyruvyl shikimate-3-phosphate and inorganic phosphate.</text>
</comment>
<evidence type="ECO:0000256" key="1">
    <source>
        <dbReference type="ARBA" id="ARBA00004811"/>
    </source>
</evidence>
<dbReference type="GO" id="GO:0003866">
    <property type="term" value="F:3-phosphoshikimate 1-carboxyvinyltransferase activity"/>
    <property type="evidence" value="ECO:0007669"/>
    <property type="project" value="UniProtKB-UniRule"/>
</dbReference>
<evidence type="ECO:0000313" key="9">
    <source>
        <dbReference type="EMBL" id="ERL08388.1"/>
    </source>
</evidence>
<evidence type="ECO:0000259" key="8">
    <source>
        <dbReference type="Pfam" id="PF00275"/>
    </source>
</evidence>
<evidence type="ECO:0000256" key="6">
    <source>
        <dbReference type="ARBA" id="ARBA00044633"/>
    </source>
</evidence>
<gene>
    <name evidence="7 9" type="primary">aroA</name>
    <name evidence="9" type="ORF">HMPREF1316_0218</name>
</gene>
<comment type="subcellular location">
    <subcellularLocation>
        <location evidence="7">Cytoplasm</location>
    </subcellularLocation>
</comment>
<organism evidence="9 10">
    <name type="scientific">Olsenella profusa F0195</name>
    <dbReference type="NCBI Taxonomy" id="1125712"/>
    <lineage>
        <taxon>Bacteria</taxon>
        <taxon>Bacillati</taxon>
        <taxon>Actinomycetota</taxon>
        <taxon>Coriobacteriia</taxon>
        <taxon>Coriobacteriales</taxon>
        <taxon>Atopobiaceae</taxon>
        <taxon>Olsenella</taxon>
    </lineage>
</organism>
<sequence length="433" mass="44949">MRVTIEPSPLAGTIGAIASKSVAHRLLVLAALRDRTTTLLCPTTSRDIDATATCLSALGARVTRTRIGFRVVPIPRDGAGLRIPEGARLDCGESGSTLRFMLPVLCALGGGSIQGHGRLAKRPLSPLWEELCAHHARLSAPGSFPLTVSGPLTGGTFTLPGTVSSQFVTGLLLAACILTERVTILVERPIESLSYIRLTLDALGTFGVGVTEAETSRGGRDYLSLTIAADARPAGPDEVRVEGDWSCAASWLCAGALGRGIRVSGLEGRSHQGDRAILLTLASLGAHVRQEGTTAEARGGALTGRTIDAADVPDLVPPLAAVASTCTGTTRIIHAERLRLKESDRLETVSSALNAMGGMVSINGDGLAIHGVPRLRGGIVDAANDHRIAMMAAVAGATATGPTTILGAECVRKSYPAFFDDFRRLGGTATESE</sequence>
<dbReference type="GO" id="GO:0005737">
    <property type="term" value="C:cytoplasm"/>
    <property type="evidence" value="ECO:0007669"/>
    <property type="project" value="UniProtKB-SubCell"/>
</dbReference>
<keyword evidence="4 7" id="KW-0808">Transferase</keyword>
<evidence type="ECO:0000256" key="4">
    <source>
        <dbReference type="ARBA" id="ARBA00022679"/>
    </source>
</evidence>
<dbReference type="InterPro" id="IPR006264">
    <property type="entry name" value="EPSP_synthase"/>
</dbReference>
<dbReference type="EMBL" id="AWEZ01000045">
    <property type="protein sequence ID" value="ERL08388.1"/>
    <property type="molecule type" value="Genomic_DNA"/>
</dbReference>
<dbReference type="GO" id="GO:0009073">
    <property type="term" value="P:aromatic amino acid family biosynthetic process"/>
    <property type="evidence" value="ECO:0007669"/>
    <property type="project" value="UniProtKB-KW"/>
</dbReference>
<evidence type="ECO:0000256" key="5">
    <source>
        <dbReference type="ARBA" id="ARBA00023141"/>
    </source>
</evidence>
<evidence type="ECO:0000313" key="10">
    <source>
        <dbReference type="Proteomes" id="UP000016638"/>
    </source>
</evidence>
<dbReference type="STRING" id="1125712.HMPREF1316_0218"/>
<feature type="binding site" evidence="7">
    <location>
        <position position="122"/>
    </location>
    <ligand>
        <name>phosphoenolpyruvate</name>
        <dbReference type="ChEBI" id="CHEBI:58702"/>
    </ligand>
</feature>
<reference evidence="9 10" key="1">
    <citation type="submission" date="2013-08" db="EMBL/GenBank/DDBJ databases">
        <authorList>
            <person name="Durkin A.S."/>
            <person name="Haft D.R."/>
            <person name="McCorrison J."/>
            <person name="Torralba M."/>
            <person name="Gillis M."/>
            <person name="Haft D.H."/>
            <person name="Methe B."/>
            <person name="Sutton G."/>
            <person name="Nelson K.E."/>
        </authorList>
    </citation>
    <scope>NUCLEOTIDE SEQUENCE [LARGE SCALE GENOMIC DNA]</scope>
    <source>
        <strain evidence="9 10">F0195</strain>
    </source>
</reference>
<feature type="binding site" evidence="7">
    <location>
        <position position="165"/>
    </location>
    <ligand>
        <name>3-phosphoshikimate</name>
        <dbReference type="ChEBI" id="CHEBI:145989"/>
    </ligand>
</feature>
<comment type="catalytic activity">
    <reaction evidence="6">
        <text>3-phosphoshikimate + phosphoenolpyruvate = 5-O-(1-carboxyvinyl)-3-phosphoshikimate + phosphate</text>
        <dbReference type="Rhea" id="RHEA:21256"/>
        <dbReference type="ChEBI" id="CHEBI:43474"/>
        <dbReference type="ChEBI" id="CHEBI:57701"/>
        <dbReference type="ChEBI" id="CHEBI:58702"/>
        <dbReference type="ChEBI" id="CHEBI:145989"/>
        <dbReference type="EC" id="2.5.1.19"/>
    </reaction>
    <physiologicalReaction direction="left-to-right" evidence="6">
        <dbReference type="Rhea" id="RHEA:21257"/>
    </physiologicalReaction>
</comment>
<feature type="binding site" evidence="7">
    <location>
        <position position="20"/>
    </location>
    <ligand>
        <name>phosphoenolpyruvate</name>
        <dbReference type="ChEBI" id="CHEBI:58702"/>
    </ligand>
</feature>
<dbReference type="InterPro" id="IPR036968">
    <property type="entry name" value="Enolpyruvate_Tfrase_sf"/>
</dbReference>
<proteinExistence type="inferred from homology"/>
<feature type="binding site" evidence="7">
    <location>
        <position position="387"/>
    </location>
    <ligand>
        <name>phosphoenolpyruvate</name>
        <dbReference type="ChEBI" id="CHEBI:58702"/>
    </ligand>
</feature>
<dbReference type="InterPro" id="IPR001986">
    <property type="entry name" value="Enolpyruvate_Tfrase_dom"/>
</dbReference>
<feature type="binding site" evidence="7">
    <location>
        <position position="314"/>
    </location>
    <ligand>
        <name>3-phosphoshikimate</name>
        <dbReference type="ChEBI" id="CHEBI:145989"/>
    </ligand>
</feature>
<feature type="binding site" evidence="7">
    <location>
        <position position="166"/>
    </location>
    <ligand>
        <name>3-phosphoshikimate</name>
        <dbReference type="ChEBI" id="CHEBI:145989"/>
    </ligand>
</feature>
<dbReference type="RefSeq" id="WP_021726257.1">
    <property type="nucleotide sequence ID" value="NZ_AWEZ01000045.1"/>
</dbReference>
<comment type="pathway">
    <text evidence="1 7">Metabolic intermediate biosynthesis; chorismate biosynthesis; chorismate from D-erythrose 4-phosphate and phosphoenolpyruvate: step 6/7.</text>
</comment>
<feature type="binding site" evidence="7">
    <location>
        <position position="345"/>
    </location>
    <ligand>
        <name>phosphoenolpyruvate</name>
        <dbReference type="ChEBI" id="CHEBI:58702"/>
    </ligand>
</feature>
<evidence type="ECO:0000256" key="7">
    <source>
        <dbReference type="HAMAP-Rule" id="MF_00210"/>
    </source>
</evidence>
<evidence type="ECO:0000256" key="3">
    <source>
        <dbReference type="ARBA" id="ARBA00022605"/>
    </source>
</evidence>
<dbReference type="NCBIfam" id="TIGR01356">
    <property type="entry name" value="aroA"/>
    <property type="match status" value="1"/>
</dbReference>
<dbReference type="GO" id="GO:0008652">
    <property type="term" value="P:amino acid biosynthetic process"/>
    <property type="evidence" value="ECO:0007669"/>
    <property type="project" value="UniProtKB-KW"/>
</dbReference>
<keyword evidence="3 7" id="KW-0028">Amino-acid biosynthesis</keyword>
<dbReference type="PANTHER" id="PTHR21090">
    <property type="entry name" value="AROM/DEHYDROQUINATE SYNTHASE"/>
    <property type="match status" value="1"/>
</dbReference>
<comment type="subunit">
    <text evidence="7">Monomer.</text>
</comment>
<dbReference type="Pfam" id="PF00275">
    <property type="entry name" value="EPSP_synthase"/>
    <property type="match status" value="1"/>
</dbReference>
<dbReference type="OrthoDB" id="9809920at2"/>
<dbReference type="Gene3D" id="3.65.10.10">
    <property type="entry name" value="Enolpyruvate transferase domain"/>
    <property type="match status" value="2"/>
</dbReference>
<keyword evidence="7" id="KW-0963">Cytoplasm</keyword>
<dbReference type="InterPro" id="IPR013792">
    <property type="entry name" value="RNA3'P_cycl/enolpyr_Trfase_a/b"/>
</dbReference>
<dbReference type="InterPro" id="IPR023193">
    <property type="entry name" value="EPSP_synthase_CS"/>
</dbReference>
<comment type="caution">
    <text evidence="9">The sequence shown here is derived from an EMBL/GenBank/DDBJ whole genome shotgun (WGS) entry which is preliminary data.</text>
</comment>
<comment type="similarity">
    <text evidence="2 7">Belongs to the EPSP synthase family.</text>
</comment>
<dbReference type="AlphaFoldDB" id="U2TQJ5"/>
<dbReference type="UniPathway" id="UPA00053">
    <property type="reaction ID" value="UER00089"/>
</dbReference>
<feature type="binding site" evidence="7">
    <location>
        <position position="166"/>
    </location>
    <ligand>
        <name>phosphoenolpyruvate</name>
        <dbReference type="ChEBI" id="CHEBI:58702"/>
    </ligand>
</feature>
<evidence type="ECO:0000256" key="2">
    <source>
        <dbReference type="ARBA" id="ARBA00009948"/>
    </source>
</evidence>
<dbReference type="PANTHER" id="PTHR21090:SF5">
    <property type="entry name" value="PENTAFUNCTIONAL AROM POLYPEPTIDE"/>
    <property type="match status" value="1"/>
</dbReference>
<feature type="binding site" evidence="7">
    <location>
        <position position="95"/>
    </location>
    <ligand>
        <name>phosphoenolpyruvate</name>
        <dbReference type="ChEBI" id="CHEBI:58702"/>
    </ligand>
</feature>
<dbReference type="HAMAP" id="MF_00210">
    <property type="entry name" value="EPSP_synth"/>
    <property type="match status" value="1"/>
</dbReference>
<name>U2TQJ5_9ACTN</name>
<dbReference type="PROSITE" id="PS00885">
    <property type="entry name" value="EPSP_SYNTHASE_2"/>
    <property type="match status" value="1"/>
</dbReference>
<keyword evidence="5 7" id="KW-0057">Aromatic amino acid biosynthesis</keyword>
<dbReference type="EC" id="2.5.1.19" evidence="7"/>
<feature type="binding site" evidence="7">
    <location>
        <position position="164"/>
    </location>
    <ligand>
        <name>3-phosphoshikimate</name>
        <dbReference type="ChEBI" id="CHEBI:145989"/>
    </ligand>
</feature>
<dbReference type="eggNOG" id="COG0128">
    <property type="taxonomic scope" value="Bacteria"/>
</dbReference>
<dbReference type="GO" id="GO:0009423">
    <property type="term" value="P:chorismate biosynthetic process"/>
    <property type="evidence" value="ECO:0007669"/>
    <property type="project" value="UniProtKB-UniRule"/>
</dbReference>
<protein>
    <recommendedName>
        <fullName evidence="7">3-phosphoshikimate 1-carboxyvinyltransferase</fullName>
        <ecNumber evidence="7">2.5.1.19</ecNumber>
    </recommendedName>
    <alternativeName>
        <fullName evidence="7">5-enolpyruvylshikimate-3-phosphate synthase</fullName>
        <shortName evidence="7">EPSP synthase</shortName>
        <shortName evidence="7">EPSPS</shortName>
    </alternativeName>
</protein>
<feature type="binding site" evidence="7">
    <location>
        <position position="341"/>
    </location>
    <ligand>
        <name>3-phosphoshikimate</name>
        <dbReference type="ChEBI" id="CHEBI:145989"/>
    </ligand>
</feature>
<feature type="binding site" evidence="7">
    <location>
        <position position="21"/>
    </location>
    <ligand>
        <name>3-phosphoshikimate</name>
        <dbReference type="ChEBI" id="CHEBI:145989"/>
    </ligand>
</feature>
<feature type="active site" description="Proton acceptor" evidence="7">
    <location>
        <position position="314"/>
    </location>
</feature>
<feature type="binding site" evidence="7">
    <location>
        <position position="413"/>
    </location>
    <ligand>
        <name>phosphoenolpyruvate</name>
        <dbReference type="ChEBI" id="CHEBI:58702"/>
    </ligand>
</feature>
<feature type="binding site" evidence="7">
    <location>
        <position position="192"/>
    </location>
    <ligand>
        <name>3-phosphoshikimate</name>
        <dbReference type="ChEBI" id="CHEBI:145989"/>
    </ligand>
</feature>
<dbReference type="PATRIC" id="fig|1125712.3.peg.1343"/>
<feature type="domain" description="Enolpyruvate transferase" evidence="8">
    <location>
        <begin position="7"/>
        <end position="421"/>
    </location>
</feature>
<dbReference type="PIRSF" id="PIRSF000505">
    <property type="entry name" value="EPSPS"/>
    <property type="match status" value="1"/>
</dbReference>
<accession>U2TQJ5</accession>
<dbReference type="Proteomes" id="UP000016638">
    <property type="component" value="Unassembled WGS sequence"/>
</dbReference>
<comment type="caution">
    <text evidence="7">Lacks conserved residue(s) required for the propagation of feature annotation.</text>
</comment>